<dbReference type="SUPFAM" id="SSF51430">
    <property type="entry name" value="NAD(P)-linked oxidoreductase"/>
    <property type="match status" value="1"/>
</dbReference>
<dbReference type="InterPro" id="IPR020471">
    <property type="entry name" value="AKR"/>
</dbReference>
<dbReference type="InterPro" id="IPR036812">
    <property type="entry name" value="NAD(P)_OxRdtase_dom_sf"/>
</dbReference>
<protein>
    <submittedName>
        <fullName evidence="3">Hypp9497 protein</fullName>
    </submittedName>
</protein>
<dbReference type="AlphaFoldDB" id="A0A8S4MNU4"/>
<keyword evidence="4" id="KW-1185">Reference proteome</keyword>
<dbReference type="PANTHER" id="PTHR43827:SF8">
    <property type="entry name" value="ALDO_KETO REDUCTASE FAMILY PROTEIN"/>
    <property type="match status" value="1"/>
</dbReference>
<dbReference type="PANTHER" id="PTHR43827">
    <property type="entry name" value="2,5-DIKETO-D-GLUCONIC ACID REDUCTASE"/>
    <property type="match status" value="1"/>
</dbReference>
<dbReference type="OrthoDB" id="416253at2759"/>
<dbReference type="InterPro" id="IPR023210">
    <property type="entry name" value="NADP_OxRdtase_dom"/>
</dbReference>
<evidence type="ECO:0000313" key="3">
    <source>
        <dbReference type="EMBL" id="CAH1277195.1"/>
    </source>
</evidence>
<dbReference type="GO" id="GO:0016491">
    <property type="term" value="F:oxidoreductase activity"/>
    <property type="evidence" value="ECO:0007669"/>
    <property type="project" value="InterPro"/>
</dbReference>
<evidence type="ECO:0000313" key="4">
    <source>
        <dbReference type="Proteomes" id="UP000838412"/>
    </source>
</evidence>
<dbReference type="PROSITE" id="PS00062">
    <property type="entry name" value="ALDOKETO_REDUCTASE_2"/>
    <property type="match status" value="1"/>
</dbReference>
<proteinExistence type="inferred from homology"/>
<dbReference type="EMBL" id="CAKMNS010000187">
    <property type="protein sequence ID" value="CAH1277195.1"/>
    <property type="molecule type" value="Genomic_DNA"/>
</dbReference>
<comment type="similarity">
    <text evidence="1">Belongs to the aldo/keto reductase family.</text>
</comment>
<dbReference type="InterPro" id="IPR018170">
    <property type="entry name" value="Aldo/ket_reductase_CS"/>
</dbReference>
<evidence type="ECO:0000259" key="2">
    <source>
        <dbReference type="Pfam" id="PF00248"/>
    </source>
</evidence>
<organism evidence="3 4">
    <name type="scientific">Branchiostoma lanceolatum</name>
    <name type="common">Common lancelet</name>
    <name type="synonym">Amphioxus lanceolatum</name>
    <dbReference type="NCBI Taxonomy" id="7740"/>
    <lineage>
        <taxon>Eukaryota</taxon>
        <taxon>Metazoa</taxon>
        <taxon>Chordata</taxon>
        <taxon>Cephalochordata</taxon>
        <taxon>Leptocardii</taxon>
        <taxon>Amphioxiformes</taxon>
        <taxon>Branchiostomatidae</taxon>
        <taxon>Branchiostoma</taxon>
    </lineage>
</organism>
<dbReference type="Pfam" id="PF00248">
    <property type="entry name" value="Aldo_ket_red"/>
    <property type="match status" value="1"/>
</dbReference>
<dbReference type="Gene3D" id="3.20.20.100">
    <property type="entry name" value="NADP-dependent oxidoreductase domain"/>
    <property type="match status" value="1"/>
</dbReference>
<dbReference type="Proteomes" id="UP000838412">
    <property type="component" value="Unassembled WGS sequence"/>
</dbReference>
<gene>
    <name evidence="3" type="primary">Hypp9497</name>
    <name evidence="3" type="ORF">BLAG_LOCUS26032</name>
</gene>
<feature type="domain" description="NADP-dependent oxidoreductase" evidence="2">
    <location>
        <begin position="25"/>
        <end position="94"/>
    </location>
</feature>
<evidence type="ECO:0000256" key="1">
    <source>
        <dbReference type="ARBA" id="ARBA00007905"/>
    </source>
</evidence>
<feature type="non-terminal residue" evidence="3">
    <location>
        <position position="97"/>
    </location>
</feature>
<accession>A0A8S4MNU4</accession>
<comment type="caution">
    <text evidence="3">The sequence shown here is derived from an EMBL/GenBank/DDBJ whole genome shotgun (WGS) entry which is preliminary data.</text>
</comment>
<reference evidence="3" key="1">
    <citation type="submission" date="2022-01" db="EMBL/GenBank/DDBJ databases">
        <authorList>
            <person name="Braso-Vives M."/>
        </authorList>
    </citation>
    <scope>NUCLEOTIDE SEQUENCE</scope>
</reference>
<name>A0A8S4MNU4_BRALA</name>
<sequence length="97" mass="11151">MEEEFDPDVMVVESTAVYLQCVKEQPPEISCKPGPPRSLSEASWEESWKAMEELHKEGKIRSLGVSNFFPKHLKKLVSMAEVPVSLVQNWFDPIFRD</sequence>